<gene>
    <name evidence="1" type="ORF">GND98_017580</name>
</gene>
<reference evidence="1 2" key="1">
    <citation type="submission" date="2020-01" db="EMBL/GenBank/DDBJ databases">
        <title>Genome sequence of a 1,3-propanediol producer, Clostridium butyricum S3.</title>
        <authorList>
            <person name="Zhou J."/>
        </authorList>
    </citation>
    <scope>NUCLEOTIDE SEQUENCE [LARGE SCALE GENOMIC DNA]</scope>
    <source>
        <strain evidence="1 2">S3</strain>
    </source>
</reference>
<protein>
    <submittedName>
        <fullName evidence="1">Uncharacterized protein</fullName>
    </submittedName>
</protein>
<proteinExistence type="predicted"/>
<accession>A0A6L9ETG2</accession>
<dbReference type="Proteomes" id="UP000474042">
    <property type="component" value="Unassembled WGS sequence"/>
</dbReference>
<comment type="caution">
    <text evidence="1">The sequence shown here is derived from an EMBL/GenBank/DDBJ whole genome shotgun (WGS) entry which is preliminary data.</text>
</comment>
<sequence length="155" mass="17526">MNKYKRQIIILLVSIIAVFGFTFKTLVDRNNRNKELAKQMHSESIIKAGNDFNEDRSQLLKDYKINSAMEVFDKSDDIKIGGIITDIRNLHVIVRMDTADGSTYYNVEIPHTLKAYMTAMHVNDIVSMTVIAGDTEDGMVQAQAKEIKLTKKAGK</sequence>
<dbReference type="AlphaFoldDB" id="A0A6L9ETG2"/>
<evidence type="ECO:0000313" key="1">
    <source>
        <dbReference type="EMBL" id="NAS19614.1"/>
    </source>
</evidence>
<dbReference type="EMBL" id="WOFV02000086">
    <property type="protein sequence ID" value="NAS19614.1"/>
    <property type="molecule type" value="Genomic_DNA"/>
</dbReference>
<evidence type="ECO:0000313" key="2">
    <source>
        <dbReference type="Proteomes" id="UP000474042"/>
    </source>
</evidence>
<organism evidence="1 2">
    <name type="scientific">Clostridium butyricum</name>
    <dbReference type="NCBI Taxonomy" id="1492"/>
    <lineage>
        <taxon>Bacteria</taxon>
        <taxon>Bacillati</taxon>
        <taxon>Bacillota</taxon>
        <taxon>Clostridia</taxon>
        <taxon>Eubacteriales</taxon>
        <taxon>Clostridiaceae</taxon>
        <taxon>Clostridium</taxon>
    </lineage>
</organism>
<name>A0A6L9ETG2_CLOBU</name>